<name>A0A9R1XUT9_LACSA</name>
<comment type="caution">
    <text evidence="1">The sequence shown here is derived from an EMBL/GenBank/DDBJ whole genome shotgun (WGS) entry which is preliminary data.</text>
</comment>
<proteinExistence type="predicted"/>
<evidence type="ECO:0000313" key="1">
    <source>
        <dbReference type="EMBL" id="KAJ0220037.1"/>
    </source>
</evidence>
<gene>
    <name evidence="1" type="ORF">LSAT_V11C200096150</name>
</gene>
<protein>
    <submittedName>
        <fullName evidence="1">Uncharacterized protein</fullName>
    </submittedName>
</protein>
<dbReference type="AlphaFoldDB" id="A0A9R1XUT9"/>
<dbReference type="EMBL" id="NBSK02000002">
    <property type="protein sequence ID" value="KAJ0220037.1"/>
    <property type="molecule type" value="Genomic_DNA"/>
</dbReference>
<sequence length="144" mass="17126">MFVARYFTNMHEIWRNLQPPKYMQNGSNDFDVFNAAFDQFEKNVNPQSFSVRESIQQTEGTSQTSFDSKHSRNLDATFQQSDGRTHIDINDDSFDLENEPLLRRPVGRIKQKNRVQCLRDLALWTIFEKNLIDMCKFERTRLRL</sequence>
<organism evidence="1 2">
    <name type="scientific">Lactuca sativa</name>
    <name type="common">Garden lettuce</name>
    <dbReference type="NCBI Taxonomy" id="4236"/>
    <lineage>
        <taxon>Eukaryota</taxon>
        <taxon>Viridiplantae</taxon>
        <taxon>Streptophyta</taxon>
        <taxon>Embryophyta</taxon>
        <taxon>Tracheophyta</taxon>
        <taxon>Spermatophyta</taxon>
        <taxon>Magnoliopsida</taxon>
        <taxon>eudicotyledons</taxon>
        <taxon>Gunneridae</taxon>
        <taxon>Pentapetalae</taxon>
        <taxon>asterids</taxon>
        <taxon>campanulids</taxon>
        <taxon>Asterales</taxon>
        <taxon>Asteraceae</taxon>
        <taxon>Cichorioideae</taxon>
        <taxon>Cichorieae</taxon>
        <taxon>Lactucinae</taxon>
        <taxon>Lactuca</taxon>
    </lineage>
</organism>
<evidence type="ECO:0000313" key="2">
    <source>
        <dbReference type="Proteomes" id="UP000235145"/>
    </source>
</evidence>
<keyword evidence="2" id="KW-1185">Reference proteome</keyword>
<reference evidence="1 2" key="1">
    <citation type="journal article" date="2017" name="Nat. Commun.">
        <title>Genome assembly with in vitro proximity ligation data and whole-genome triplication in lettuce.</title>
        <authorList>
            <person name="Reyes-Chin-Wo S."/>
            <person name="Wang Z."/>
            <person name="Yang X."/>
            <person name="Kozik A."/>
            <person name="Arikit S."/>
            <person name="Song C."/>
            <person name="Xia L."/>
            <person name="Froenicke L."/>
            <person name="Lavelle D.O."/>
            <person name="Truco M.J."/>
            <person name="Xia R."/>
            <person name="Zhu S."/>
            <person name="Xu C."/>
            <person name="Xu H."/>
            <person name="Xu X."/>
            <person name="Cox K."/>
            <person name="Korf I."/>
            <person name="Meyers B.C."/>
            <person name="Michelmore R.W."/>
        </authorList>
    </citation>
    <scope>NUCLEOTIDE SEQUENCE [LARGE SCALE GENOMIC DNA]</scope>
    <source>
        <strain evidence="2">cv. Salinas</strain>
        <tissue evidence="1">Seedlings</tissue>
    </source>
</reference>
<accession>A0A9R1XUT9</accession>
<dbReference type="Proteomes" id="UP000235145">
    <property type="component" value="Unassembled WGS sequence"/>
</dbReference>